<feature type="compositionally biased region" description="Acidic residues" evidence="5">
    <location>
        <begin position="195"/>
        <end position="210"/>
    </location>
</feature>
<accession>A0A5A8EC40</accession>
<feature type="compositionally biased region" description="Basic and acidic residues" evidence="5">
    <location>
        <begin position="413"/>
        <end position="432"/>
    </location>
</feature>
<dbReference type="AlphaFoldDB" id="A0A5A8EC40"/>
<dbReference type="PANTHER" id="PTHR21367">
    <property type="entry name" value="ARGININE-TRNA-PROTEIN TRANSFERASE 1"/>
    <property type="match status" value="1"/>
</dbReference>
<keyword evidence="3" id="KW-0808">Transferase</keyword>
<feature type="region of interest" description="Disordered" evidence="5">
    <location>
        <begin position="186"/>
        <end position="248"/>
    </location>
</feature>
<feature type="region of interest" description="Disordered" evidence="5">
    <location>
        <begin position="656"/>
        <end position="683"/>
    </location>
</feature>
<comment type="caution">
    <text evidence="8">The sequence shown here is derived from an EMBL/GenBank/DDBJ whole genome shotgun (WGS) entry which is preliminary data.</text>
</comment>
<gene>
    <name evidence="8" type="ORF">FNF27_04109</name>
</gene>
<feature type="compositionally biased region" description="Low complexity" evidence="5">
    <location>
        <begin position="211"/>
        <end position="229"/>
    </location>
</feature>
<dbReference type="OrthoDB" id="74183at2759"/>
<protein>
    <recommendedName>
        <fullName evidence="2">arginyltransferase</fullName>
        <ecNumber evidence="2">2.3.2.8</ecNumber>
    </recommendedName>
</protein>
<dbReference type="InterPro" id="IPR030700">
    <property type="entry name" value="N-end_Aminoacyl_Trfase"/>
</dbReference>
<feature type="region of interest" description="Disordered" evidence="5">
    <location>
        <begin position="387"/>
        <end position="446"/>
    </location>
</feature>
<dbReference type="PANTHER" id="PTHR21367:SF1">
    <property type="entry name" value="ARGINYL-TRNA--PROTEIN TRANSFERASE 1"/>
    <property type="match status" value="1"/>
</dbReference>
<feature type="compositionally biased region" description="Basic and acidic residues" evidence="5">
    <location>
        <begin position="540"/>
        <end position="554"/>
    </location>
</feature>
<feature type="region of interest" description="Disordered" evidence="5">
    <location>
        <begin position="524"/>
        <end position="578"/>
    </location>
</feature>
<evidence type="ECO:0000256" key="2">
    <source>
        <dbReference type="ARBA" id="ARBA00012025"/>
    </source>
</evidence>
<feature type="domain" description="N-end aminoacyl transferase N-terminal" evidence="6">
    <location>
        <begin position="46"/>
        <end position="119"/>
    </location>
</feature>
<dbReference type="Proteomes" id="UP000322899">
    <property type="component" value="Unassembled WGS sequence"/>
</dbReference>
<evidence type="ECO:0000259" key="7">
    <source>
        <dbReference type="Pfam" id="PF04377"/>
    </source>
</evidence>
<evidence type="ECO:0000256" key="1">
    <source>
        <dbReference type="ARBA" id="ARBA00009991"/>
    </source>
</evidence>
<dbReference type="EC" id="2.3.2.8" evidence="2"/>
<dbReference type="GO" id="GO:0004057">
    <property type="term" value="F:arginyl-tRNA--protein transferase activity"/>
    <property type="evidence" value="ECO:0007669"/>
    <property type="project" value="UniProtKB-EC"/>
</dbReference>
<dbReference type="EMBL" id="VLTO01000023">
    <property type="protein sequence ID" value="KAA0174317.1"/>
    <property type="molecule type" value="Genomic_DNA"/>
</dbReference>
<feature type="domain" description="N-end rule aminoacyl transferase C-terminal" evidence="7">
    <location>
        <begin position="274"/>
        <end position="366"/>
    </location>
</feature>
<dbReference type="Pfam" id="PF04377">
    <property type="entry name" value="ATE_C"/>
    <property type="match status" value="1"/>
</dbReference>
<evidence type="ECO:0000256" key="4">
    <source>
        <dbReference type="ARBA" id="ARBA00023315"/>
    </source>
</evidence>
<dbReference type="InterPro" id="IPR007472">
    <property type="entry name" value="N-end_Aminoacyl_Trfase_C"/>
</dbReference>
<sequence length="683" mass="73489">MDQFSFAPWSRPAGTGLEADAAAGIPASTAVRQHSLILPYAEQQAQCTYCHASPTGRISYGMTSNRLSADVYDQMLERGWMRSGTFSYRPANHHPECCCPNLGIKLNVARFEAARSHRKALRQWRSLLEGKQPLRARPWSARSVSGIQQKSLYRHFGDPDEAFARDSARRAAGGAVAAAAAACSGDEWSSGGAAGDDDGPTAAGDDDDDAAAAAKSDAAAGRNRQAGAASDDESPGPAPPAGEACPDSVFEAWDRPPWELGPAAAEGWDLRFGYGTFMVRYEVDGCLACFSVIDVLPTRVASVYLCYNPDLRHLQWGHITALREIALTDRLRRVSPALRWFDLNFIVPQCSRMDYKAEYKPSLLLCPYTHKWVPLTKERLSLAGAARHGPLADAPASGREGGPDPAPRQGEQGGDHDHDHDVAGDHDHDHDAAAAPCDPDSNAERFDHPAGDMAVAARLEALFAVALPQGTDVVGAWAGDLRLVTLARAQPAPAGSLMALAEAAQEAVLADLDRERQLPGVPVAALPLPRLPPPPGPTPPKREVTLPEPRRRQWPEGSAARRVAETASPAERTPPPPAGFAMVHVSGTDQYLDSRDISRVAKEAMDRLLPELRCLLSPRLEARMLIDPRGVMHFARLDRQLAERLAAQAAEAEEEQRRLAAQSARVSPVSAMLEPGESSDSSG</sequence>
<evidence type="ECO:0000313" key="8">
    <source>
        <dbReference type="EMBL" id="KAA0174317.1"/>
    </source>
</evidence>
<evidence type="ECO:0000256" key="3">
    <source>
        <dbReference type="ARBA" id="ARBA00022679"/>
    </source>
</evidence>
<evidence type="ECO:0000259" key="6">
    <source>
        <dbReference type="Pfam" id="PF04376"/>
    </source>
</evidence>
<proteinExistence type="inferred from homology"/>
<reference evidence="8 9" key="1">
    <citation type="submission" date="2019-07" db="EMBL/GenBank/DDBJ databases">
        <title>Genomes of Cafeteria roenbergensis.</title>
        <authorList>
            <person name="Fischer M.G."/>
            <person name="Hackl T."/>
            <person name="Roman M."/>
        </authorList>
    </citation>
    <scope>NUCLEOTIDE SEQUENCE [LARGE SCALE GENOMIC DNA]</scope>
    <source>
        <strain evidence="8 9">E4-10P</strain>
    </source>
</reference>
<evidence type="ECO:0000313" key="9">
    <source>
        <dbReference type="Proteomes" id="UP000322899"/>
    </source>
</evidence>
<feature type="compositionally biased region" description="Pro residues" evidence="5">
    <location>
        <begin position="529"/>
        <end position="539"/>
    </location>
</feature>
<dbReference type="InterPro" id="IPR007471">
    <property type="entry name" value="N-end_Aminoacyl_Trfase_N"/>
</dbReference>
<organism evidence="8 9">
    <name type="scientific">Cafeteria roenbergensis</name>
    <name type="common">Marine flagellate</name>
    <dbReference type="NCBI Taxonomy" id="33653"/>
    <lineage>
        <taxon>Eukaryota</taxon>
        <taxon>Sar</taxon>
        <taxon>Stramenopiles</taxon>
        <taxon>Bigyra</taxon>
        <taxon>Opalozoa</taxon>
        <taxon>Bicosoecida</taxon>
        <taxon>Cafeteriaceae</taxon>
        <taxon>Cafeteria</taxon>
    </lineage>
</organism>
<evidence type="ECO:0000256" key="5">
    <source>
        <dbReference type="SAM" id="MobiDB-lite"/>
    </source>
</evidence>
<dbReference type="GO" id="GO:0005737">
    <property type="term" value="C:cytoplasm"/>
    <property type="evidence" value="ECO:0007669"/>
    <property type="project" value="TreeGrafter"/>
</dbReference>
<keyword evidence="4" id="KW-0012">Acyltransferase</keyword>
<name>A0A5A8EC40_CAFRO</name>
<comment type="similarity">
    <text evidence="1">Belongs to the R-transferase family.</text>
</comment>
<dbReference type="Pfam" id="PF04376">
    <property type="entry name" value="ATE_N"/>
    <property type="match status" value="1"/>
</dbReference>